<evidence type="ECO:0000313" key="3">
    <source>
        <dbReference type="Proteomes" id="UP000830542"/>
    </source>
</evidence>
<organism evidence="1 4">
    <name type="scientific">Halococcus dombrowskii</name>
    <dbReference type="NCBI Taxonomy" id="179637"/>
    <lineage>
        <taxon>Archaea</taxon>
        <taxon>Methanobacteriati</taxon>
        <taxon>Methanobacteriota</taxon>
        <taxon>Stenosarchaea group</taxon>
        <taxon>Halobacteria</taxon>
        <taxon>Halobacteriales</taxon>
        <taxon>Halococcaceae</taxon>
        <taxon>Halococcus</taxon>
    </lineage>
</organism>
<dbReference type="EMBL" id="BAAADN010000041">
    <property type="protein sequence ID" value="GAA0468178.1"/>
    <property type="molecule type" value="Genomic_DNA"/>
</dbReference>
<proteinExistence type="predicted"/>
<dbReference type="Proteomes" id="UP001500962">
    <property type="component" value="Unassembled WGS sequence"/>
</dbReference>
<dbReference type="RefSeq" id="WP_244704874.1">
    <property type="nucleotide sequence ID" value="NZ_BAAADN010000041.1"/>
</dbReference>
<dbReference type="AlphaFoldDB" id="A0AAV3SI63"/>
<evidence type="ECO:0000313" key="4">
    <source>
        <dbReference type="Proteomes" id="UP001500962"/>
    </source>
</evidence>
<name>A0AAV3SI63_HALDO</name>
<evidence type="ECO:0000313" key="1">
    <source>
        <dbReference type="EMBL" id="GAA0468178.1"/>
    </source>
</evidence>
<dbReference type="GeneID" id="71761422"/>
<accession>A0AAV3SI63</accession>
<gene>
    <name evidence="1" type="ORF">GCM10008985_26510</name>
    <name evidence="2" type="ORF">MUK72_06200</name>
</gene>
<dbReference type="Pfam" id="PF26062">
    <property type="entry name" value="DUF8022"/>
    <property type="match status" value="1"/>
</dbReference>
<dbReference type="Proteomes" id="UP000830542">
    <property type="component" value="Chromosome"/>
</dbReference>
<dbReference type="KEGG" id="hdo:MUK72_06200"/>
<evidence type="ECO:0000313" key="2">
    <source>
        <dbReference type="EMBL" id="UOO96294.1"/>
    </source>
</evidence>
<sequence>MASNPSRDELAAAIPDDAADDEAAAIAAAMSAHLADRERAALADEDETPSWAGERWGFAGRLHALGGRSARVTLGAPTDPWSAAGRADRL</sequence>
<dbReference type="InterPro" id="IPR058335">
    <property type="entry name" value="PccX"/>
</dbReference>
<reference evidence="1" key="1">
    <citation type="journal article" date="2014" name="Int. J. Syst. Evol. Microbiol.">
        <title>Complete genome sequence of Corynebacterium casei LMG S-19264T (=DSM 44701T), isolated from a smear-ripened cheese.</title>
        <authorList>
            <consortium name="US DOE Joint Genome Institute (JGI-PGF)"/>
            <person name="Walter F."/>
            <person name="Albersmeier A."/>
            <person name="Kalinowski J."/>
            <person name="Ruckert C."/>
        </authorList>
    </citation>
    <scope>NUCLEOTIDE SEQUENCE</scope>
    <source>
        <strain evidence="1">JCM 12289</strain>
    </source>
</reference>
<protein>
    <submittedName>
        <fullName evidence="2">Acc operon protein</fullName>
    </submittedName>
</protein>
<reference evidence="2" key="2">
    <citation type="submission" date="2022-04" db="EMBL/GenBank/DDBJ databases">
        <title>Sequencing and genomic assembly of Halococcus dombrowskii.</title>
        <authorList>
            <person name="Lim S.W."/>
            <person name="MacLea K.S."/>
        </authorList>
    </citation>
    <scope>NUCLEOTIDE SEQUENCE</scope>
    <source>
        <strain evidence="2">H4</strain>
    </source>
</reference>
<keyword evidence="3" id="KW-1185">Reference proteome</keyword>
<reference evidence="1" key="3">
    <citation type="submission" date="2023-12" db="EMBL/GenBank/DDBJ databases">
        <authorList>
            <person name="Sun Q."/>
            <person name="Inoue M."/>
        </authorList>
    </citation>
    <scope>NUCLEOTIDE SEQUENCE</scope>
    <source>
        <strain evidence="1">JCM 12289</strain>
    </source>
</reference>
<dbReference type="EMBL" id="CP095005">
    <property type="protein sequence ID" value="UOO96294.1"/>
    <property type="molecule type" value="Genomic_DNA"/>
</dbReference>